<dbReference type="EMBL" id="CP059399">
    <property type="protein sequence ID" value="QLY33601.1"/>
    <property type="molecule type" value="Genomic_DNA"/>
</dbReference>
<accession>A0A7D6VD34</accession>
<gene>
    <name evidence="1" type="ORF">H0264_16400</name>
</gene>
<dbReference type="InterPro" id="IPR022536">
    <property type="entry name" value="EspC"/>
</dbReference>
<organism evidence="1 2">
    <name type="scientific">Nocardia huaxiensis</name>
    <dbReference type="NCBI Taxonomy" id="2755382"/>
    <lineage>
        <taxon>Bacteria</taxon>
        <taxon>Bacillati</taxon>
        <taxon>Actinomycetota</taxon>
        <taxon>Actinomycetes</taxon>
        <taxon>Mycobacteriales</taxon>
        <taxon>Nocardiaceae</taxon>
        <taxon>Nocardia</taxon>
    </lineage>
</organism>
<protein>
    <recommendedName>
        <fullName evidence="3">Excreted virulence factor EspC (Type VII ESX diderm)</fullName>
    </recommendedName>
</protein>
<dbReference type="KEGG" id="nhu:H0264_16400"/>
<dbReference type="GO" id="GO:0009306">
    <property type="term" value="P:protein secretion"/>
    <property type="evidence" value="ECO:0007669"/>
    <property type="project" value="InterPro"/>
</dbReference>
<proteinExistence type="predicted"/>
<reference evidence="1 2" key="1">
    <citation type="submission" date="2020-07" db="EMBL/GenBank/DDBJ databases">
        <authorList>
            <person name="Zhuang K."/>
            <person name="Ran Y."/>
        </authorList>
    </citation>
    <scope>NUCLEOTIDE SEQUENCE [LARGE SCALE GENOMIC DNA]</scope>
    <source>
        <strain evidence="1 2">WCH-YHL-001</strain>
    </source>
</reference>
<name>A0A7D6VD34_9NOCA</name>
<evidence type="ECO:0000313" key="2">
    <source>
        <dbReference type="Proteomes" id="UP000515512"/>
    </source>
</evidence>
<evidence type="ECO:0008006" key="3">
    <source>
        <dbReference type="Google" id="ProtNLM"/>
    </source>
</evidence>
<sequence>MGDALFSVTPENLKTTANRLRTMSDEVADTGKVPHLGASRGVTGMAGSAIAAALGDADPASAQAKTVLQSRLDAFGQLLDTGAALYSGQDTDVAARFSALPDLNQAR</sequence>
<dbReference type="Proteomes" id="UP000515512">
    <property type="component" value="Chromosome"/>
</dbReference>
<keyword evidence="2" id="KW-1185">Reference proteome</keyword>
<evidence type="ECO:0000313" key="1">
    <source>
        <dbReference type="EMBL" id="QLY33601.1"/>
    </source>
</evidence>
<dbReference type="AlphaFoldDB" id="A0A7D6VD34"/>
<dbReference type="Pfam" id="PF10824">
    <property type="entry name" value="T7SS_ESX_EspC"/>
    <property type="match status" value="1"/>
</dbReference>